<evidence type="ECO:0000313" key="7">
    <source>
        <dbReference type="EMBL" id="SPN97821.1"/>
    </source>
</evidence>
<dbReference type="EMBL" id="ONZQ02000001">
    <property type="protein sequence ID" value="SPN97821.1"/>
    <property type="molecule type" value="Genomic_DNA"/>
</dbReference>
<name>A0AAE8MRI4_9PEZI</name>
<evidence type="ECO:0000256" key="6">
    <source>
        <dbReference type="SAM" id="SignalP"/>
    </source>
</evidence>
<dbReference type="PANTHER" id="PTHR28144:SF1">
    <property type="entry name" value="ER MEMBRANE PROTEIN COMPLEX SUBUNIT 5"/>
    <property type="match status" value="1"/>
</dbReference>
<evidence type="ECO:0000256" key="2">
    <source>
        <dbReference type="ARBA" id="ARBA00006109"/>
    </source>
</evidence>
<organism evidence="7 8">
    <name type="scientific">Cephalotrichum gorgonifer</name>
    <dbReference type="NCBI Taxonomy" id="2041049"/>
    <lineage>
        <taxon>Eukaryota</taxon>
        <taxon>Fungi</taxon>
        <taxon>Dikarya</taxon>
        <taxon>Ascomycota</taxon>
        <taxon>Pezizomycotina</taxon>
        <taxon>Sordariomycetes</taxon>
        <taxon>Hypocreomycetidae</taxon>
        <taxon>Microascales</taxon>
        <taxon>Microascaceae</taxon>
        <taxon>Cephalotrichum</taxon>
    </lineage>
</organism>
<evidence type="ECO:0000256" key="3">
    <source>
        <dbReference type="ARBA" id="ARBA00022692"/>
    </source>
</evidence>
<keyword evidence="4" id="KW-1133">Transmembrane helix</keyword>
<evidence type="ECO:0000256" key="4">
    <source>
        <dbReference type="ARBA" id="ARBA00022989"/>
    </source>
</evidence>
<evidence type="ECO:0000313" key="8">
    <source>
        <dbReference type="Proteomes" id="UP001187682"/>
    </source>
</evidence>
<evidence type="ECO:0000256" key="1">
    <source>
        <dbReference type="ARBA" id="ARBA00004127"/>
    </source>
</evidence>
<keyword evidence="5" id="KW-0472">Membrane</keyword>
<dbReference type="InterPro" id="IPR053279">
    <property type="entry name" value="EMC_subunit"/>
</dbReference>
<comment type="subcellular location">
    <subcellularLocation>
        <location evidence="1">Endomembrane system</location>
        <topology evidence="1">Multi-pass membrane protein</topology>
    </subcellularLocation>
</comment>
<dbReference type="InterPro" id="IPR018937">
    <property type="entry name" value="MMgT"/>
</dbReference>
<feature type="signal peptide" evidence="6">
    <location>
        <begin position="1"/>
        <end position="19"/>
    </location>
</feature>
<keyword evidence="6" id="KW-0732">Signal</keyword>
<reference evidence="7" key="1">
    <citation type="submission" date="2018-03" db="EMBL/GenBank/DDBJ databases">
        <authorList>
            <person name="Guldener U."/>
        </authorList>
    </citation>
    <scope>NUCLEOTIDE SEQUENCE</scope>
</reference>
<dbReference type="AlphaFoldDB" id="A0AAE8MRI4"/>
<protein>
    <submittedName>
        <fullName evidence="7">Related to protein MSH5</fullName>
    </submittedName>
</protein>
<dbReference type="Pfam" id="PF10270">
    <property type="entry name" value="MMgT"/>
    <property type="match status" value="1"/>
</dbReference>
<keyword evidence="8" id="KW-1185">Reference proteome</keyword>
<proteinExistence type="inferred from homology"/>
<evidence type="ECO:0000256" key="5">
    <source>
        <dbReference type="ARBA" id="ARBA00023136"/>
    </source>
</evidence>
<dbReference type="GO" id="GO:0034975">
    <property type="term" value="P:protein folding in endoplasmic reticulum"/>
    <property type="evidence" value="ECO:0007669"/>
    <property type="project" value="TreeGrafter"/>
</dbReference>
<comment type="caution">
    <text evidence="7">The sequence shown here is derived from an EMBL/GenBank/DDBJ whole genome shotgun (WGS) entry which is preliminary data.</text>
</comment>
<accession>A0AAE8MRI4</accession>
<sequence>MAWIPRATIGLGLLLLAHAYYSVQEHSSRASRTLTPAAPGTASDSHSIPVDIAIEAVAATLIVCLGLVLDAPALRPIRWRVWAGKVEREGQAGFAAGGDEGSITGAFLGNPFRMLETRPGFVDIRSQRAEFVQWVKDTGVTQS</sequence>
<gene>
    <name evidence="7" type="ORF">DNG_01333</name>
</gene>
<dbReference type="PANTHER" id="PTHR28144">
    <property type="entry name" value="ER MEMBRANE PROTEIN COMPLEX SUBUNIT 5"/>
    <property type="match status" value="1"/>
</dbReference>
<feature type="chain" id="PRO_5042130135" evidence="6">
    <location>
        <begin position="20"/>
        <end position="143"/>
    </location>
</feature>
<keyword evidence="3" id="KW-0812">Transmembrane</keyword>
<dbReference type="GO" id="GO:0072546">
    <property type="term" value="C:EMC complex"/>
    <property type="evidence" value="ECO:0007669"/>
    <property type="project" value="TreeGrafter"/>
</dbReference>
<dbReference type="Proteomes" id="UP001187682">
    <property type="component" value="Unassembled WGS sequence"/>
</dbReference>
<comment type="similarity">
    <text evidence="2">Belongs to the membrane magnesium transporter (TC 1.A.67) family.</text>
</comment>